<dbReference type="HOGENOM" id="CLU_123281_2_0_11"/>
<dbReference type="Proteomes" id="UP000015388">
    <property type="component" value="Chromosome"/>
</dbReference>
<feature type="transmembrane region" description="Helical" evidence="1">
    <location>
        <begin position="74"/>
        <end position="99"/>
    </location>
</feature>
<evidence type="ECO:0008006" key="4">
    <source>
        <dbReference type="Google" id="ProtNLM"/>
    </source>
</evidence>
<gene>
    <name evidence="2" type="ORF">B841_11240</name>
</gene>
<organism evidence="2 3">
    <name type="scientific">Corynebacterium maris DSM 45190</name>
    <dbReference type="NCBI Taxonomy" id="1224163"/>
    <lineage>
        <taxon>Bacteria</taxon>
        <taxon>Bacillati</taxon>
        <taxon>Actinomycetota</taxon>
        <taxon>Actinomycetes</taxon>
        <taxon>Mycobacteriales</taxon>
        <taxon>Corynebacteriaceae</taxon>
        <taxon>Corynebacterium</taxon>
    </lineage>
</organism>
<accession>S5T512</accession>
<proteinExistence type="predicted"/>
<evidence type="ECO:0000313" key="2">
    <source>
        <dbReference type="EMBL" id="AGS35720.1"/>
    </source>
</evidence>
<keyword evidence="1" id="KW-0812">Transmembrane</keyword>
<protein>
    <recommendedName>
        <fullName evidence="4">Secreted protein</fullName>
    </recommendedName>
</protein>
<dbReference type="PATRIC" id="fig|1224163.3.peg.2268"/>
<evidence type="ECO:0000313" key="3">
    <source>
        <dbReference type="Proteomes" id="UP000015388"/>
    </source>
</evidence>
<dbReference type="EMBL" id="CP003924">
    <property type="protein sequence ID" value="AGS35720.1"/>
    <property type="molecule type" value="Genomic_DNA"/>
</dbReference>
<keyword evidence="1" id="KW-0472">Membrane</keyword>
<feature type="transmembrane region" description="Helical" evidence="1">
    <location>
        <begin position="34"/>
        <end position="53"/>
    </location>
</feature>
<reference evidence="2 3" key="1">
    <citation type="submission" date="2012-11" db="EMBL/GenBank/DDBJ databases">
        <title>The complete genome sequence of Corynebacterium maris Coryn-1 (=DSM 45190).</title>
        <authorList>
            <person name="Schaffert L."/>
            <person name="Albersmeier A."/>
            <person name="Kalinowski J."/>
            <person name="Ruckert C."/>
        </authorList>
    </citation>
    <scope>NUCLEOTIDE SEQUENCE [LARGE SCALE GENOMIC DNA]</scope>
    <source>
        <strain evidence="3">Coryn-1</strain>
    </source>
</reference>
<name>S5T512_9CORY</name>
<keyword evidence="3" id="KW-1185">Reference proteome</keyword>
<dbReference type="RefSeq" id="WP_020935652.1">
    <property type="nucleotide sequence ID" value="NC_021915.1"/>
</dbReference>
<dbReference type="Pfam" id="PF11377">
    <property type="entry name" value="DUF3180"/>
    <property type="match status" value="1"/>
</dbReference>
<dbReference type="eggNOG" id="ENOG5033CMQ">
    <property type="taxonomic scope" value="Bacteria"/>
</dbReference>
<sequence>MTRTPVVGLVVVGVVLAAATGIVTWGFYGNFVPIHWGVSITLWMMAIICFAAARKVKSSMDGGAIGLDRSQLDPMTVALFLVLAKASAWTGAVVAGAYLGIATYVVPNAFDLVAAAQDLPGVLTSLLGGIVLAAAALYLERHCETPPPTDGERVG</sequence>
<feature type="transmembrane region" description="Helical" evidence="1">
    <location>
        <begin position="119"/>
        <end position="139"/>
    </location>
</feature>
<feature type="transmembrane region" description="Helical" evidence="1">
    <location>
        <begin position="7"/>
        <end position="28"/>
    </location>
</feature>
<keyword evidence="1" id="KW-1133">Transmembrane helix</keyword>
<dbReference type="OrthoDB" id="4426699at2"/>
<dbReference type="AlphaFoldDB" id="S5T512"/>
<dbReference type="KEGG" id="cmd:B841_11240"/>
<dbReference type="InterPro" id="IPR021517">
    <property type="entry name" value="DUF3180"/>
</dbReference>
<dbReference type="STRING" id="1224163.B841_11240"/>
<evidence type="ECO:0000256" key="1">
    <source>
        <dbReference type="SAM" id="Phobius"/>
    </source>
</evidence>